<evidence type="ECO:0000256" key="7">
    <source>
        <dbReference type="ARBA" id="ARBA00023211"/>
    </source>
</evidence>
<dbReference type="Pfam" id="PF00883">
    <property type="entry name" value="Peptidase_M17"/>
    <property type="match status" value="1"/>
</dbReference>
<protein>
    <recommendedName>
        <fullName evidence="8">Probable cytosol aminopeptidase</fullName>
        <ecNumber evidence="8">3.4.11.1</ecNumber>
    </recommendedName>
    <alternativeName>
        <fullName evidence="8">Leucine aminopeptidase</fullName>
        <shortName evidence="8">LAP</shortName>
        <ecNumber evidence="8">3.4.11.10</ecNumber>
    </alternativeName>
    <alternativeName>
        <fullName evidence="8">Leucyl aminopeptidase</fullName>
    </alternativeName>
</protein>
<proteinExistence type="inferred from homology"/>
<feature type="binding site" evidence="8">
    <location>
        <position position="245"/>
    </location>
    <ligand>
        <name>Mn(2+)</name>
        <dbReference type="ChEBI" id="CHEBI:29035"/>
        <label>2</label>
    </ligand>
</feature>
<comment type="cofactor">
    <cofactor evidence="8">
        <name>Mn(2+)</name>
        <dbReference type="ChEBI" id="CHEBI:29035"/>
    </cofactor>
    <text evidence="8">Binds 2 manganese ions per subunit.</text>
</comment>
<dbReference type="GO" id="GO:0006508">
    <property type="term" value="P:proteolysis"/>
    <property type="evidence" value="ECO:0007669"/>
    <property type="project" value="UniProtKB-KW"/>
</dbReference>
<dbReference type="EMBL" id="MVDD01000007">
    <property type="protein sequence ID" value="PKQ62726.1"/>
    <property type="molecule type" value="Genomic_DNA"/>
</dbReference>
<comment type="catalytic activity">
    <reaction evidence="2 8">
        <text>Release of an N-terminal amino acid, preferentially leucine, but not glutamic or aspartic acids.</text>
        <dbReference type="EC" id="3.4.11.10"/>
    </reaction>
</comment>
<dbReference type="RefSeq" id="WP_101261487.1">
    <property type="nucleotide sequence ID" value="NZ_MVDD01000007.1"/>
</dbReference>
<feature type="binding site" evidence="8">
    <location>
        <position position="250"/>
    </location>
    <ligand>
        <name>Mn(2+)</name>
        <dbReference type="ChEBI" id="CHEBI:29035"/>
        <label>1</label>
    </ligand>
</feature>
<feature type="binding site" evidence="8">
    <location>
        <position position="250"/>
    </location>
    <ligand>
        <name>Mn(2+)</name>
        <dbReference type="ChEBI" id="CHEBI:29035"/>
        <label>2</label>
    </ligand>
</feature>
<keyword evidence="8" id="KW-0963">Cytoplasm</keyword>
<keyword evidence="8" id="KW-0479">Metal-binding</keyword>
<dbReference type="OrthoDB" id="9809354at2"/>
<dbReference type="Proteomes" id="UP000233535">
    <property type="component" value="Unassembled WGS sequence"/>
</dbReference>
<dbReference type="GO" id="GO:0005737">
    <property type="term" value="C:cytoplasm"/>
    <property type="evidence" value="ECO:0007669"/>
    <property type="project" value="UniProtKB-SubCell"/>
</dbReference>
<feature type="domain" description="Cytosol aminopeptidase" evidence="9">
    <location>
        <begin position="326"/>
        <end position="333"/>
    </location>
</feature>
<organism evidence="10 11">
    <name type="scientific">Labilibaculum filiforme</name>
    <dbReference type="NCBI Taxonomy" id="1940526"/>
    <lineage>
        <taxon>Bacteria</taxon>
        <taxon>Pseudomonadati</taxon>
        <taxon>Bacteroidota</taxon>
        <taxon>Bacteroidia</taxon>
        <taxon>Marinilabiliales</taxon>
        <taxon>Marinifilaceae</taxon>
        <taxon>Labilibaculum</taxon>
    </lineage>
</organism>
<keyword evidence="5 8" id="KW-0645">Protease</keyword>
<evidence type="ECO:0000313" key="11">
    <source>
        <dbReference type="Proteomes" id="UP000233535"/>
    </source>
</evidence>
<keyword evidence="7 8" id="KW-0464">Manganese</keyword>
<evidence type="ECO:0000256" key="4">
    <source>
        <dbReference type="ARBA" id="ARBA00022438"/>
    </source>
</evidence>
<dbReference type="InterPro" id="IPR000819">
    <property type="entry name" value="Peptidase_M17_C"/>
</dbReference>
<dbReference type="CDD" id="cd00433">
    <property type="entry name" value="Peptidase_M17"/>
    <property type="match status" value="1"/>
</dbReference>
<comment type="similarity">
    <text evidence="3 8">Belongs to the peptidase M17 family.</text>
</comment>
<feature type="binding site" evidence="8">
    <location>
        <position position="328"/>
    </location>
    <ligand>
        <name>Mn(2+)</name>
        <dbReference type="ChEBI" id="CHEBI:29035"/>
        <label>1</label>
    </ligand>
</feature>
<gene>
    <name evidence="8" type="primary">pepA</name>
    <name evidence="10" type="ORF">BZG02_10970</name>
</gene>
<comment type="subcellular location">
    <subcellularLocation>
        <location evidence="8">Cytoplasm</location>
    </subcellularLocation>
</comment>
<feature type="active site" evidence="8">
    <location>
        <position position="257"/>
    </location>
</feature>
<sequence length="479" mass="52743">MKIEVKSNQKLNKNDNVLFLATSENYKNLPLSEQEMKFVDAQIADEVLLIELNRYTQKLYLHVTDTKKFADSDLEKMRKLGFSLHGKIQESKITKIVLQDMLNDLEAILALTEGIALSNYQFLKYFTDTKKLKHTLQEVFIDSSVVGQNHVDELIAIVEGVRFARELVNEPLSYLTAEKLSEEIRTMGSKAGFSVEVFGKKKIESLKMGGLLAVNKGSIDEPTFSILEWKSKDAVNAKPIVFVGKGVVYDTGGLSLKPTKDSMDLMKSDMGGAASVAGAIYAIAKAKLPIHVIGLIPATDNRPGGNAYVPGDVVEMYNGKTVEVLNTDAEGRMLLADALSYADMYKPEFVVDLATLTGAAAVAIGQYGMVAMGNDASKDKMIQLKVSGEKVYERLVEFPFWEEFGELIKSDIADLKNLGGRDGGAITAGKFLEHFTNYPWIHLDIAGPAFISATDNYRGKGGTGVGVRLLFEFIKQYRS</sequence>
<dbReference type="SUPFAM" id="SSF52949">
    <property type="entry name" value="Macro domain-like"/>
    <property type="match status" value="1"/>
</dbReference>
<dbReference type="GO" id="GO:0030145">
    <property type="term" value="F:manganese ion binding"/>
    <property type="evidence" value="ECO:0007669"/>
    <property type="project" value="UniProtKB-UniRule"/>
</dbReference>
<dbReference type="InterPro" id="IPR043472">
    <property type="entry name" value="Macro_dom-like"/>
</dbReference>
<evidence type="ECO:0000259" key="9">
    <source>
        <dbReference type="PROSITE" id="PS00631"/>
    </source>
</evidence>
<dbReference type="PROSITE" id="PS00631">
    <property type="entry name" value="CYTOSOL_AP"/>
    <property type="match status" value="1"/>
</dbReference>
<dbReference type="HAMAP" id="MF_00181">
    <property type="entry name" value="Cytosol_peptidase_M17"/>
    <property type="match status" value="1"/>
</dbReference>
<dbReference type="PANTHER" id="PTHR11963:SF23">
    <property type="entry name" value="CYTOSOL AMINOPEPTIDASE"/>
    <property type="match status" value="1"/>
</dbReference>
<dbReference type="Gene3D" id="3.40.630.10">
    <property type="entry name" value="Zn peptidases"/>
    <property type="match status" value="1"/>
</dbReference>
<comment type="caution">
    <text evidence="10">The sequence shown here is derived from an EMBL/GenBank/DDBJ whole genome shotgun (WGS) entry which is preliminary data.</text>
</comment>
<evidence type="ECO:0000256" key="3">
    <source>
        <dbReference type="ARBA" id="ARBA00009528"/>
    </source>
</evidence>
<evidence type="ECO:0000313" key="10">
    <source>
        <dbReference type="EMBL" id="PKQ62726.1"/>
    </source>
</evidence>
<dbReference type="EC" id="3.4.11.1" evidence="8"/>
<dbReference type="PRINTS" id="PR00481">
    <property type="entry name" value="LAMNOPPTDASE"/>
</dbReference>
<evidence type="ECO:0000256" key="8">
    <source>
        <dbReference type="HAMAP-Rule" id="MF_00181"/>
    </source>
</evidence>
<keyword evidence="11" id="KW-1185">Reference proteome</keyword>
<accession>A0A2N3HXC4</accession>
<name>A0A2N3HXC4_9BACT</name>
<feature type="binding site" evidence="8">
    <location>
        <position position="269"/>
    </location>
    <ligand>
        <name>Mn(2+)</name>
        <dbReference type="ChEBI" id="CHEBI:29035"/>
        <label>2</label>
    </ligand>
</feature>
<dbReference type="InterPro" id="IPR011356">
    <property type="entry name" value="Leucine_aapep/pepB"/>
</dbReference>
<comment type="catalytic activity">
    <reaction evidence="1 8">
        <text>Release of an N-terminal amino acid, Xaa-|-Yaa-, in which Xaa is preferably Leu, but may be other amino acids including Pro although not Arg or Lys, and Yaa may be Pro. Amino acid amides and methyl esters are also readily hydrolyzed, but rates on arylamides are exceedingly low.</text>
        <dbReference type="EC" id="3.4.11.1"/>
    </reaction>
</comment>
<dbReference type="GO" id="GO:0070006">
    <property type="term" value="F:metalloaminopeptidase activity"/>
    <property type="evidence" value="ECO:0007669"/>
    <property type="project" value="InterPro"/>
</dbReference>
<reference evidence="10 11" key="1">
    <citation type="journal article" date="2017" name="Front. Microbiol.">
        <title>Labilibaculum manganireducens gen. nov., sp. nov. and Labilibaculum filiforme sp. nov., Novel Bacteroidetes Isolated from Subsurface Sediments of the Baltic Sea.</title>
        <authorList>
            <person name="Vandieken V."/>
            <person name="Marshall I.P."/>
            <person name="Niemann H."/>
            <person name="Engelen B."/>
            <person name="Cypionka H."/>
        </authorList>
    </citation>
    <scope>NUCLEOTIDE SEQUENCE [LARGE SCALE GENOMIC DNA]</scope>
    <source>
        <strain evidence="10 11">59.16B</strain>
    </source>
</reference>
<feature type="binding site" evidence="8">
    <location>
        <position position="330"/>
    </location>
    <ligand>
        <name>Mn(2+)</name>
        <dbReference type="ChEBI" id="CHEBI:29035"/>
        <label>1</label>
    </ligand>
</feature>
<dbReference type="Gene3D" id="3.40.220.10">
    <property type="entry name" value="Leucine Aminopeptidase, subunit E, domain 1"/>
    <property type="match status" value="1"/>
</dbReference>
<comment type="function">
    <text evidence="8">Presumably involved in the processing and regular turnover of intracellular proteins. Catalyzes the removal of unsubstituted N-terminal amino acids from various peptides.</text>
</comment>
<evidence type="ECO:0000256" key="6">
    <source>
        <dbReference type="ARBA" id="ARBA00022801"/>
    </source>
</evidence>
<keyword evidence="6 8" id="KW-0378">Hydrolase</keyword>
<dbReference type="PANTHER" id="PTHR11963">
    <property type="entry name" value="LEUCINE AMINOPEPTIDASE-RELATED"/>
    <property type="match status" value="1"/>
</dbReference>
<dbReference type="SUPFAM" id="SSF53187">
    <property type="entry name" value="Zn-dependent exopeptidases"/>
    <property type="match status" value="1"/>
</dbReference>
<keyword evidence="4 8" id="KW-0031">Aminopeptidase</keyword>
<evidence type="ECO:0000256" key="2">
    <source>
        <dbReference type="ARBA" id="ARBA00000967"/>
    </source>
</evidence>
<dbReference type="InterPro" id="IPR023042">
    <property type="entry name" value="Peptidase_M17_leu_NH2_pept"/>
</dbReference>
<dbReference type="AlphaFoldDB" id="A0A2N3HXC4"/>
<evidence type="ECO:0000256" key="5">
    <source>
        <dbReference type="ARBA" id="ARBA00022670"/>
    </source>
</evidence>
<evidence type="ECO:0000256" key="1">
    <source>
        <dbReference type="ARBA" id="ARBA00000135"/>
    </source>
</evidence>
<feature type="binding site" evidence="8">
    <location>
        <position position="330"/>
    </location>
    <ligand>
        <name>Mn(2+)</name>
        <dbReference type="ChEBI" id="CHEBI:29035"/>
        <label>2</label>
    </ligand>
</feature>
<feature type="active site" evidence="8">
    <location>
        <position position="332"/>
    </location>
</feature>
<dbReference type="EC" id="3.4.11.10" evidence="8"/>